<comment type="caution">
    <text evidence="6">The sequence shown here is derived from an EMBL/GenBank/DDBJ whole genome shotgun (WGS) entry which is preliminary data.</text>
</comment>
<evidence type="ECO:0000256" key="3">
    <source>
        <dbReference type="ARBA" id="ARBA00034247"/>
    </source>
</evidence>
<dbReference type="AlphaFoldDB" id="A0A3P3QJJ5"/>
<dbReference type="CDD" id="cd01949">
    <property type="entry name" value="GGDEF"/>
    <property type="match status" value="1"/>
</dbReference>
<dbReference type="InterPro" id="IPR043128">
    <property type="entry name" value="Rev_trsase/Diguanyl_cyclase"/>
</dbReference>
<dbReference type="Proteomes" id="UP000276260">
    <property type="component" value="Unassembled WGS sequence"/>
</dbReference>
<dbReference type="FunFam" id="3.30.70.270:FF:000001">
    <property type="entry name" value="Diguanylate cyclase domain protein"/>
    <property type="match status" value="1"/>
</dbReference>
<accession>A0A3P3QJJ5</accession>
<comment type="catalytic activity">
    <reaction evidence="3">
        <text>2 GTP = 3',3'-c-di-GMP + 2 diphosphate</text>
        <dbReference type="Rhea" id="RHEA:24898"/>
        <dbReference type="ChEBI" id="CHEBI:33019"/>
        <dbReference type="ChEBI" id="CHEBI:37565"/>
        <dbReference type="ChEBI" id="CHEBI:58805"/>
        <dbReference type="EC" id="2.7.7.65"/>
    </reaction>
</comment>
<evidence type="ECO:0000259" key="5">
    <source>
        <dbReference type="PROSITE" id="PS50887"/>
    </source>
</evidence>
<evidence type="ECO:0000256" key="1">
    <source>
        <dbReference type="ARBA" id="ARBA00001946"/>
    </source>
</evidence>
<reference evidence="6 7" key="1">
    <citation type="submission" date="2018-11" db="EMBL/GenBank/DDBJ databases">
        <title>Draft genome analysis of Rheinheimera mesophila isolated from an industrial waste site.</title>
        <authorList>
            <person name="Yu Q."/>
            <person name="Qi Y."/>
            <person name="Zhang H."/>
            <person name="Lu Y."/>
            <person name="Pu J."/>
        </authorList>
    </citation>
    <scope>NUCLEOTIDE SEQUENCE [LARGE SCALE GENOMIC DNA]</scope>
    <source>
        <strain evidence="6 7">IITR13</strain>
    </source>
</reference>
<name>A0A3P3QJJ5_9GAMM</name>
<dbReference type="EMBL" id="RRCF01000002">
    <property type="protein sequence ID" value="RRJ21337.1"/>
    <property type="molecule type" value="Genomic_DNA"/>
</dbReference>
<dbReference type="EC" id="2.7.7.65" evidence="2"/>
<evidence type="ECO:0000313" key="6">
    <source>
        <dbReference type="EMBL" id="RRJ21337.1"/>
    </source>
</evidence>
<dbReference type="RefSeq" id="WP_046519012.1">
    <property type="nucleotide sequence ID" value="NZ_LAVS01000007.1"/>
</dbReference>
<keyword evidence="4" id="KW-0175">Coiled coil</keyword>
<dbReference type="SMART" id="SM00267">
    <property type="entry name" value="GGDEF"/>
    <property type="match status" value="1"/>
</dbReference>
<keyword evidence="7" id="KW-1185">Reference proteome</keyword>
<proteinExistence type="predicted"/>
<dbReference type="InterPro" id="IPR050469">
    <property type="entry name" value="Diguanylate_Cyclase"/>
</dbReference>
<evidence type="ECO:0000313" key="7">
    <source>
        <dbReference type="Proteomes" id="UP000276260"/>
    </source>
</evidence>
<evidence type="ECO:0000256" key="4">
    <source>
        <dbReference type="SAM" id="Coils"/>
    </source>
</evidence>
<dbReference type="PANTHER" id="PTHR45138">
    <property type="entry name" value="REGULATORY COMPONENTS OF SENSORY TRANSDUCTION SYSTEM"/>
    <property type="match status" value="1"/>
</dbReference>
<dbReference type="NCBIfam" id="TIGR00254">
    <property type="entry name" value="GGDEF"/>
    <property type="match status" value="1"/>
</dbReference>
<comment type="cofactor">
    <cofactor evidence="1">
        <name>Mg(2+)</name>
        <dbReference type="ChEBI" id="CHEBI:18420"/>
    </cofactor>
</comment>
<evidence type="ECO:0000256" key="2">
    <source>
        <dbReference type="ARBA" id="ARBA00012528"/>
    </source>
</evidence>
<dbReference type="InterPro" id="IPR000160">
    <property type="entry name" value="GGDEF_dom"/>
</dbReference>
<organism evidence="6 7">
    <name type="scientific">Rheinheimera mesophila</name>
    <dbReference type="NCBI Taxonomy" id="1547515"/>
    <lineage>
        <taxon>Bacteria</taxon>
        <taxon>Pseudomonadati</taxon>
        <taxon>Pseudomonadota</taxon>
        <taxon>Gammaproteobacteria</taxon>
        <taxon>Chromatiales</taxon>
        <taxon>Chromatiaceae</taxon>
        <taxon>Rheinheimera</taxon>
    </lineage>
</organism>
<feature type="domain" description="GGDEF" evidence="5">
    <location>
        <begin position="168"/>
        <end position="295"/>
    </location>
</feature>
<dbReference type="Pfam" id="PF00990">
    <property type="entry name" value="GGDEF"/>
    <property type="match status" value="1"/>
</dbReference>
<dbReference type="SUPFAM" id="SSF55073">
    <property type="entry name" value="Nucleotide cyclase"/>
    <property type="match status" value="1"/>
</dbReference>
<dbReference type="GO" id="GO:0052621">
    <property type="term" value="F:diguanylate cyclase activity"/>
    <property type="evidence" value="ECO:0007669"/>
    <property type="project" value="UniProtKB-EC"/>
</dbReference>
<gene>
    <name evidence="6" type="ORF">EIK76_10700</name>
</gene>
<dbReference type="OrthoDB" id="9813903at2"/>
<dbReference type="InterPro" id="IPR029787">
    <property type="entry name" value="Nucleotide_cyclase"/>
</dbReference>
<protein>
    <recommendedName>
        <fullName evidence="2">diguanylate cyclase</fullName>
        <ecNumber evidence="2">2.7.7.65</ecNumber>
    </recommendedName>
</protein>
<feature type="coiled-coil region" evidence="4">
    <location>
        <begin position="113"/>
        <end position="140"/>
    </location>
</feature>
<dbReference type="PROSITE" id="PS50887">
    <property type="entry name" value="GGDEF"/>
    <property type="match status" value="1"/>
</dbReference>
<dbReference type="Gene3D" id="3.30.70.270">
    <property type="match status" value="1"/>
</dbReference>
<sequence>MKTEFALDDFPAGLVVTTLEEREILFANRYFYQISQQQPQTGARIGLAFTAASKIIIESFVMPMLLHQGHCTEIQLSLQMEAAEPVPVLVNARVIQDADRKLIYWVISIAQQRDSLYQELVNLRNDLEQRAEKLEVLSQTDELTGLLNRRAFISRAGTLIKQALRHKLSYAFFMIDIDHFKQINDQHGHDVGDDVLHQVAQLLASNSRADDILARIGGEEFAMITLNQNHESPIQFAERILTLLRAEKIQGIKVTVSLGLAISAKASFEQLYKGADILLYEAKNQGRNRLVWRDIDGE</sequence>
<dbReference type="PANTHER" id="PTHR45138:SF9">
    <property type="entry name" value="DIGUANYLATE CYCLASE DGCM-RELATED"/>
    <property type="match status" value="1"/>
</dbReference>